<dbReference type="KEGG" id="kco:BWI95_14515"/>
<reference evidence="1 2" key="1">
    <citation type="submission" date="2017-01" db="EMBL/GenBank/DDBJ databases">
        <authorList>
            <person name="Cao J.-M."/>
        </authorList>
    </citation>
    <scope>NUCLEOTIDE SEQUENCE [LARGE SCALE GENOMIC DNA]</scope>
    <source>
        <strain evidence="1 2">888-76</strain>
    </source>
</reference>
<gene>
    <name evidence="1" type="ORF">BWI95_14515</name>
</gene>
<organism evidence="1 2">
    <name type="scientific">Kosakonia cowanii JCM 10956 = DSM 18146</name>
    <dbReference type="NCBI Taxonomy" id="1300165"/>
    <lineage>
        <taxon>Bacteria</taxon>
        <taxon>Pseudomonadati</taxon>
        <taxon>Pseudomonadota</taxon>
        <taxon>Gammaproteobacteria</taxon>
        <taxon>Enterobacterales</taxon>
        <taxon>Enterobacteriaceae</taxon>
        <taxon>Kosakonia</taxon>
    </lineage>
</organism>
<dbReference type="Proteomes" id="UP000187148">
    <property type="component" value="Chromosome"/>
</dbReference>
<keyword evidence="2" id="KW-1185">Reference proteome</keyword>
<dbReference type="AlphaFoldDB" id="A0A830ZA95"/>
<evidence type="ECO:0000313" key="1">
    <source>
        <dbReference type="EMBL" id="APZ07661.1"/>
    </source>
</evidence>
<protein>
    <submittedName>
        <fullName evidence="1">Uncharacterized protein</fullName>
    </submittedName>
</protein>
<sequence>MPFCRVILLPSAGTTTLLSIHLSFERFWLFCSLTSCRGAQTASAHLLRESHRANRFLLMNCNEPVNTNR</sequence>
<accession>A0A830ZA95</accession>
<evidence type="ECO:0000313" key="2">
    <source>
        <dbReference type="Proteomes" id="UP000187148"/>
    </source>
</evidence>
<dbReference type="EMBL" id="CP019445">
    <property type="protein sequence ID" value="APZ07661.1"/>
    <property type="molecule type" value="Genomic_DNA"/>
</dbReference>
<proteinExistence type="predicted"/>
<name>A0A830ZA95_9ENTR</name>